<reference evidence="3" key="3">
    <citation type="submission" date="2025-04" db="UniProtKB">
        <authorList>
            <consortium name="RefSeq"/>
        </authorList>
    </citation>
    <scope>IDENTIFICATION</scope>
    <source>
        <strain evidence="3">CBS 304.34</strain>
    </source>
</reference>
<protein>
    <submittedName>
        <fullName evidence="1 3">Uncharacterized protein</fullName>
    </submittedName>
</protein>
<sequence length="72" mass="8140">MVGAEGIKAFFEKLRGDADAIKDAAVRRQPKRRRMEMEMEMELVMAAGGRSKVDIELDPVGMSTEKRQGDWL</sequence>
<dbReference type="RefSeq" id="XP_033578442.1">
    <property type="nucleotide sequence ID" value="XM_033719639.1"/>
</dbReference>
<accession>A0A6A6YSF1</accession>
<feature type="non-terminal residue" evidence="1">
    <location>
        <position position="72"/>
    </location>
</feature>
<dbReference type="EMBL" id="MU003698">
    <property type="protein sequence ID" value="KAF2811478.1"/>
    <property type="molecule type" value="Genomic_DNA"/>
</dbReference>
<proteinExistence type="predicted"/>
<dbReference type="Proteomes" id="UP000504636">
    <property type="component" value="Unplaced"/>
</dbReference>
<dbReference type="OrthoDB" id="5795902at2759"/>
<name>A0A6A6YSF1_9PEZI</name>
<organism evidence="1">
    <name type="scientific">Mytilinidion resinicola</name>
    <dbReference type="NCBI Taxonomy" id="574789"/>
    <lineage>
        <taxon>Eukaryota</taxon>
        <taxon>Fungi</taxon>
        <taxon>Dikarya</taxon>
        <taxon>Ascomycota</taxon>
        <taxon>Pezizomycotina</taxon>
        <taxon>Dothideomycetes</taxon>
        <taxon>Pleosporomycetidae</taxon>
        <taxon>Mytilinidiales</taxon>
        <taxon>Mytilinidiaceae</taxon>
        <taxon>Mytilinidion</taxon>
    </lineage>
</organism>
<gene>
    <name evidence="1 3" type="ORF">BDZ99DRAFT_461544</name>
</gene>
<evidence type="ECO:0000313" key="2">
    <source>
        <dbReference type="Proteomes" id="UP000504636"/>
    </source>
</evidence>
<evidence type="ECO:0000313" key="1">
    <source>
        <dbReference type="EMBL" id="KAF2811478.1"/>
    </source>
</evidence>
<keyword evidence="2" id="KW-1185">Reference proteome</keyword>
<evidence type="ECO:0000313" key="3">
    <source>
        <dbReference type="RefSeq" id="XP_033578442.1"/>
    </source>
</evidence>
<dbReference type="AlphaFoldDB" id="A0A6A6YSF1"/>
<dbReference type="GeneID" id="54460532"/>
<reference evidence="3" key="2">
    <citation type="submission" date="2020-04" db="EMBL/GenBank/DDBJ databases">
        <authorList>
            <consortium name="NCBI Genome Project"/>
        </authorList>
    </citation>
    <scope>NUCLEOTIDE SEQUENCE</scope>
    <source>
        <strain evidence="3">CBS 304.34</strain>
    </source>
</reference>
<reference evidence="1 3" key="1">
    <citation type="journal article" date="2020" name="Stud. Mycol.">
        <title>101 Dothideomycetes genomes: a test case for predicting lifestyles and emergence of pathogens.</title>
        <authorList>
            <person name="Haridas S."/>
            <person name="Albert R."/>
            <person name="Binder M."/>
            <person name="Bloem J."/>
            <person name="Labutti K."/>
            <person name="Salamov A."/>
            <person name="Andreopoulos B."/>
            <person name="Baker S."/>
            <person name="Barry K."/>
            <person name="Bills G."/>
            <person name="Bluhm B."/>
            <person name="Cannon C."/>
            <person name="Castanera R."/>
            <person name="Culley D."/>
            <person name="Daum C."/>
            <person name="Ezra D."/>
            <person name="Gonzalez J."/>
            <person name="Henrissat B."/>
            <person name="Kuo A."/>
            <person name="Liang C."/>
            <person name="Lipzen A."/>
            <person name="Lutzoni F."/>
            <person name="Magnuson J."/>
            <person name="Mondo S."/>
            <person name="Nolan M."/>
            <person name="Ohm R."/>
            <person name="Pangilinan J."/>
            <person name="Park H.-J."/>
            <person name="Ramirez L."/>
            <person name="Alfaro M."/>
            <person name="Sun H."/>
            <person name="Tritt A."/>
            <person name="Yoshinaga Y."/>
            <person name="Zwiers L.-H."/>
            <person name="Turgeon B."/>
            <person name="Goodwin S."/>
            <person name="Spatafora J."/>
            <person name="Crous P."/>
            <person name="Grigoriev I."/>
        </authorList>
    </citation>
    <scope>NUCLEOTIDE SEQUENCE</scope>
    <source>
        <strain evidence="1 3">CBS 304.34</strain>
    </source>
</reference>